<feature type="domain" description="DUF6671" evidence="1">
    <location>
        <begin position="67"/>
        <end position="287"/>
    </location>
</feature>
<dbReference type="Proteomes" id="UP000658514">
    <property type="component" value="Unassembled WGS sequence"/>
</dbReference>
<evidence type="ECO:0000313" key="3">
    <source>
        <dbReference type="Proteomes" id="UP000658514"/>
    </source>
</evidence>
<proteinExistence type="predicted"/>
<keyword evidence="3" id="KW-1185">Reference proteome</keyword>
<sequence>MKNQQLFSNRVAILATMHQKQQAIAPILEPELGIKIIVPPNFDTDVFGTFTRERERPGTQIEAARLKATKALELTGAKLAIASEGSFAPHPYIPYIYSNREIVILLDRKNDLEIIGEELSLETNFNHQVVENIQQAYDFAQKIGFPEHGLVISYQQITKDSSHIIKGINTEAKLIEAWNWAFNNSPDRKVYLETDMRAHQNPTRMKNIAKAASNLLSKLQSHCPQCHLPGFDITQIRKGLPCEICGMPTNLVHAVIYQCQKCSYTQEKLFPDGKEFGDPAQCMYCNP</sequence>
<protein>
    <recommendedName>
        <fullName evidence="1">DUF6671 domain-containing protein</fullName>
    </recommendedName>
</protein>
<gene>
    <name evidence="2" type="ORF">H6G24_36415</name>
</gene>
<dbReference type="Pfam" id="PF20376">
    <property type="entry name" value="DUF6671"/>
    <property type="match status" value="1"/>
</dbReference>
<organism evidence="2 3">
    <name type="scientific">Calothrix parietina FACHB-288</name>
    <dbReference type="NCBI Taxonomy" id="2692896"/>
    <lineage>
        <taxon>Bacteria</taxon>
        <taxon>Bacillati</taxon>
        <taxon>Cyanobacteriota</taxon>
        <taxon>Cyanophyceae</taxon>
        <taxon>Nostocales</taxon>
        <taxon>Calotrichaceae</taxon>
        <taxon>Calothrix</taxon>
    </lineage>
</organism>
<evidence type="ECO:0000313" key="2">
    <source>
        <dbReference type="EMBL" id="MBD2200868.1"/>
    </source>
</evidence>
<name>A0ABR8ALE8_9CYAN</name>
<dbReference type="RefSeq" id="WP_190552144.1">
    <property type="nucleotide sequence ID" value="NZ_CAWPNO010000028.1"/>
</dbReference>
<dbReference type="EMBL" id="JACJQH010000123">
    <property type="protein sequence ID" value="MBD2200868.1"/>
    <property type="molecule type" value="Genomic_DNA"/>
</dbReference>
<dbReference type="InterPro" id="IPR046612">
    <property type="entry name" value="DUF6671"/>
</dbReference>
<reference evidence="2 3" key="1">
    <citation type="journal article" date="2020" name="ISME J.">
        <title>Comparative genomics reveals insights into cyanobacterial evolution and habitat adaptation.</title>
        <authorList>
            <person name="Chen M.Y."/>
            <person name="Teng W.K."/>
            <person name="Zhao L."/>
            <person name="Hu C.X."/>
            <person name="Zhou Y.K."/>
            <person name="Han B.P."/>
            <person name="Song L.R."/>
            <person name="Shu W.S."/>
        </authorList>
    </citation>
    <scope>NUCLEOTIDE SEQUENCE [LARGE SCALE GENOMIC DNA]</scope>
    <source>
        <strain evidence="2 3">FACHB-288</strain>
    </source>
</reference>
<comment type="caution">
    <text evidence="2">The sequence shown here is derived from an EMBL/GenBank/DDBJ whole genome shotgun (WGS) entry which is preliminary data.</text>
</comment>
<evidence type="ECO:0000259" key="1">
    <source>
        <dbReference type="Pfam" id="PF20376"/>
    </source>
</evidence>
<accession>A0ABR8ALE8</accession>